<comment type="caution">
    <text evidence="2">The sequence shown here is derived from an EMBL/GenBank/DDBJ whole genome shotgun (WGS) entry which is preliminary data.</text>
</comment>
<dbReference type="eggNOG" id="COG2801">
    <property type="taxonomic scope" value="Bacteria"/>
</dbReference>
<evidence type="ECO:0000259" key="1">
    <source>
        <dbReference type="Pfam" id="PF13276"/>
    </source>
</evidence>
<dbReference type="Pfam" id="PF13276">
    <property type="entry name" value="HTH_21"/>
    <property type="match status" value="1"/>
</dbReference>
<organism evidence="2 3">
    <name type="scientific">Acetonema longum DSM 6540</name>
    <dbReference type="NCBI Taxonomy" id="1009370"/>
    <lineage>
        <taxon>Bacteria</taxon>
        <taxon>Bacillati</taxon>
        <taxon>Bacillota</taxon>
        <taxon>Negativicutes</taxon>
        <taxon>Acetonemataceae</taxon>
        <taxon>Acetonema</taxon>
    </lineage>
</organism>
<gene>
    <name evidence="2" type="ORF">ALO_14957</name>
</gene>
<keyword evidence="3" id="KW-1185">Reference proteome</keyword>
<dbReference type="EMBL" id="AFGF01000141">
    <property type="protein sequence ID" value="EGO63067.1"/>
    <property type="molecule type" value="Genomic_DNA"/>
</dbReference>
<dbReference type="InterPro" id="IPR025948">
    <property type="entry name" value="HTH-like_dom"/>
</dbReference>
<reference evidence="2 3" key="1">
    <citation type="journal article" date="2011" name="EMBO J.">
        <title>Structural diversity of bacterial flagellar motors.</title>
        <authorList>
            <person name="Chen S."/>
            <person name="Beeby M."/>
            <person name="Murphy G.E."/>
            <person name="Leadbetter J.R."/>
            <person name="Hendrixson D.R."/>
            <person name="Briegel A."/>
            <person name="Li Z."/>
            <person name="Shi J."/>
            <person name="Tocheva E.I."/>
            <person name="Muller A."/>
            <person name="Dobro M.J."/>
            <person name="Jensen G.J."/>
        </authorList>
    </citation>
    <scope>NUCLEOTIDE SEQUENCE [LARGE SCALE GENOMIC DNA]</scope>
    <source>
        <strain evidence="2 3">DSM 6540</strain>
    </source>
</reference>
<evidence type="ECO:0000313" key="2">
    <source>
        <dbReference type="EMBL" id="EGO63067.1"/>
    </source>
</evidence>
<proteinExistence type="predicted"/>
<dbReference type="AlphaFoldDB" id="F7NLL7"/>
<accession>F7NLL7</accession>
<evidence type="ECO:0000313" key="3">
    <source>
        <dbReference type="Proteomes" id="UP000003240"/>
    </source>
</evidence>
<sequence>MRRIDGIHTDEPTRRYRTLTHLLQREMDVAINRKKIRRLMRDMAIYTI</sequence>
<name>F7NLL7_9FIRM</name>
<feature type="domain" description="HTH-like" evidence="1">
    <location>
        <begin position="1"/>
        <end position="46"/>
    </location>
</feature>
<dbReference type="RefSeq" id="WP_004096982.1">
    <property type="nucleotide sequence ID" value="NZ_AFGF01000141.1"/>
</dbReference>
<protein>
    <submittedName>
        <fullName evidence="2">Transposase IS3/IS911 family protein</fullName>
    </submittedName>
</protein>
<dbReference type="Proteomes" id="UP000003240">
    <property type="component" value="Unassembled WGS sequence"/>
</dbReference>